<organism evidence="3 4">
    <name type="scientific">Nyssa sinensis</name>
    <dbReference type="NCBI Taxonomy" id="561372"/>
    <lineage>
        <taxon>Eukaryota</taxon>
        <taxon>Viridiplantae</taxon>
        <taxon>Streptophyta</taxon>
        <taxon>Embryophyta</taxon>
        <taxon>Tracheophyta</taxon>
        <taxon>Spermatophyta</taxon>
        <taxon>Magnoliopsida</taxon>
        <taxon>eudicotyledons</taxon>
        <taxon>Gunneridae</taxon>
        <taxon>Pentapetalae</taxon>
        <taxon>asterids</taxon>
        <taxon>Cornales</taxon>
        <taxon>Nyssaceae</taxon>
        <taxon>Nyssa</taxon>
    </lineage>
</organism>
<feature type="compositionally biased region" description="Basic and acidic residues" evidence="2">
    <location>
        <begin position="299"/>
        <end position="314"/>
    </location>
</feature>
<gene>
    <name evidence="3" type="ORF">F0562_029995</name>
</gene>
<feature type="compositionally biased region" description="Basic and acidic residues" evidence="2">
    <location>
        <begin position="368"/>
        <end position="378"/>
    </location>
</feature>
<evidence type="ECO:0000256" key="1">
    <source>
        <dbReference type="ARBA" id="ARBA00005536"/>
    </source>
</evidence>
<sequence>MLDGLLGRGFSSKCKSLIKLTRTRIDVNRRNKDARQRIMKKDIADLLANGLDINACGRTEEFFAGLNLLFCYDFIEQSCEYIVKQLSVMQKQRECPEECREAVSSLMFAAARFSDFPELRDLRDMFQERYGNSLEYFVNQKFVEKLSSKPPTMEKKLQLLQNIALEFSIKWDSRDFEQRMATPSAFTQYQHEINRPFHVTDDKYTLPNGKDAVPKRNKSRVSSNEKGEPVKDRHGMHNGLEGNGHKALTSREETIPKRDNHDISFRGRQEFAADKHEFLNGKEESMLKTAGSGSSSRGKRPELIDGGYKLHNDRLNSVPGRDGWDHPSYGKPEAAVSGARLPVKNEGKDVSSAGYNHGRQQNIVGSTRKVEEGTDRLKSYYNNVPPPYIRSKDNGIPPPYIKPKDSKNGDNIGSKHSSSDYDGGSMDLPTHNKANSVNRSKKIQIGSEHPNYEGQEIGPARVKSHGHEKDHHCQDDVPLPKPRSIRRKHSKPSSSHDDLGNFEDAGAAKRSSSSRRRENSRKGLQILFDDEHYRKDEEERMIDNLLLHYSKKPSNYEPGKVRRKSKPHPSHQIAADAGGSTHHIRGDGSNAEPEIVPPPRSVSLPHEQTAPSETEKVFARASTFQPDNQARHVHPKLPDYDDLAARFAALRER</sequence>
<dbReference type="AlphaFoldDB" id="A0A5J5AZ39"/>
<dbReference type="InterPro" id="IPR042277">
    <property type="entry name" value="IST1-like"/>
</dbReference>
<evidence type="ECO:0000313" key="4">
    <source>
        <dbReference type="Proteomes" id="UP000325577"/>
    </source>
</evidence>
<dbReference type="EMBL" id="CM018040">
    <property type="protein sequence ID" value="KAA8534992.1"/>
    <property type="molecule type" value="Genomic_DNA"/>
</dbReference>
<feature type="region of interest" description="Disordered" evidence="2">
    <location>
        <begin position="277"/>
        <end position="522"/>
    </location>
</feature>
<dbReference type="Gene3D" id="1.20.1260.60">
    <property type="entry name" value="Vacuolar protein sorting-associated protein Ist1"/>
    <property type="match status" value="1"/>
</dbReference>
<dbReference type="PANTHER" id="PTHR12161:SF14">
    <property type="entry name" value="REGULATOR OF VPS4 ACTIVITY IN THE MVB PATHWAY PROTEIN"/>
    <property type="match status" value="1"/>
</dbReference>
<accession>A0A5J5AZ39</accession>
<dbReference type="FunFam" id="1.20.1260.60:FF:000002">
    <property type="entry name" value="Vacuolar protein sorting-associated protein IST1"/>
    <property type="match status" value="1"/>
</dbReference>
<evidence type="ECO:0000313" key="3">
    <source>
        <dbReference type="EMBL" id="KAA8534992.1"/>
    </source>
</evidence>
<comment type="similarity">
    <text evidence="1">Belongs to the IST1 family.</text>
</comment>
<keyword evidence="4" id="KW-1185">Reference proteome</keyword>
<feature type="compositionally biased region" description="Basic and acidic residues" evidence="2">
    <location>
        <begin position="465"/>
        <end position="475"/>
    </location>
</feature>
<dbReference type="OrthoDB" id="29853at2759"/>
<dbReference type="PANTHER" id="PTHR12161">
    <property type="entry name" value="IST1 FAMILY MEMBER"/>
    <property type="match status" value="1"/>
</dbReference>
<dbReference type="Pfam" id="PF03398">
    <property type="entry name" value="Ist1"/>
    <property type="match status" value="1"/>
</dbReference>
<dbReference type="InterPro" id="IPR005061">
    <property type="entry name" value="Ist1"/>
</dbReference>
<feature type="compositionally biased region" description="Basic and acidic residues" evidence="2">
    <location>
        <begin position="277"/>
        <end position="286"/>
    </location>
</feature>
<feature type="compositionally biased region" description="Basic and acidic residues" evidence="2">
    <location>
        <begin position="223"/>
        <end position="235"/>
    </location>
</feature>
<feature type="region of interest" description="Disordered" evidence="2">
    <location>
        <begin position="200"/>
        <end position="263"/>
    </location>
</feature>
<feature type="compositionally biased region" description="Basic and acidic residues" evidence="2">
    <location>
        <begin position="249"/>
        <end position="263"/>
    </location>
</feature>
<feature type="region of interest" description="Disordered" evidence="2">
    <location>
        <begin position="551"/>
        <end position="616"/>
    </location>
</feature>
<proteinExistence type="inferred from homology"/>
<reference evidence="3 4" key="1">
    <citation type="submission" date="2019-09" db="EMBL/GenBank/DDBJ databases">
        <title>A chromosome-level genome assembly of the Chinese tupelo Nyssa sinensis.</title>
        <authorList>
            <person name="Yang X."/>
            <person name="Kang M."/>
            <person name="Yang Y."/>
            <person name="Xiong H."/>
            <person name="Wang M."/>
            <person name="Zhang Z."/>
            <person name="Wang Z."/>
            <person name="Wu H."/>
            <person name="Ma T."/>
            <person name="Liu J."/>
            <person name="Xi Z."/>
        </authorList>
    </citation>
    <scope>NUCLEOTIDE SEQUENCE [LARGE SCALE GENOMIC DNA]</scope>
    <source>
        <strain evidence="3">J267</strain>
        <tissue evidence="3">Leaf</tissue>
    </source>
</reference>
<evidence type="ECO:0000256" key="2">
    <source>
        <dbReference type="SAM" id="MobiDB-lite"/>
    </source>
</evidence>
<evidence type="ECO:0008006" key="5">
    <source>
        <dbReference type="Google" id="ProtNLM"/>
    </source>
</evidence>
<name>A0A5J5AZ39_9ASTE</name>
<dbReference type="Proteomes" id="UP000325577">
    <property type="component" value="Linkage Group LG17"/>
</dbReference>
<protein>
    <recommendedName>
        <fullName evidence="5">IST1-like protein</fullName>
    </recommendedName>
</protein>
<dbReference type="GO" id="GO:0015031">
    <property type="term" value="P:protein transport"/>
    <property type="evidence" value="ECO:0007669"/>
    <property type="project" value="InterPro"/>
</dbReference>